<gene>
    <name evidence="2" type="ORF">IR213_01880</name>
</gene>
<reference evidence="2" key="1">
    <citation type="submission" date="2020-11" db="EMBL/GenBank/DDBJ databases">
        <title>Genome of Flavobacterium soyangense.</title>
        <authorList>
            <person name="Liu Q."/>
            <person name="Xin Y.-H."/>
        </authorList>
    </citation>
    <scope>NUCLEOTIDE SEQUENCE</scope>
    <source>
        <strain evidence="2">CGMCC 1.13493</strain>
    </source>
</reference>
<proteinExistence type="predicted"/>
<keyword evidence="1" id="KW-0472">Membrane</keyword>
<feature type="transmembrane region" description="Helical" evidence="1">
    <location>
        <begin position="81"/>
        <end position="101"/>
    </location>
</feature>
<keyword evidence="1" id="KW-1133">Transmembrane helix</keyword>
<evidence type="ECO:0000313" key="2">
    <source>
        <dbReference type="EMBL" id="MBF2707347.1"/>
    </source>
</evidence>
<dbReference type="EMBL" id="JADHEC010000003">
    <property type="protein sequence ID" value="MBF2707347.1"/>
    <property type="molecule type" value="Genomic_DNA"/>
</dbReference>
<accession>A0A930U8F0</accession>
<dbReference type="Proteomes" id="UP000646211">
    <property type="component" value="Unassembled WGS sequence"/>
</dbReference>
<protein>
    <submittedName>
        <fullName evidence="2">Uncharacterized protein</fullName>
    </submittedName>
</protein>
<keyword evidence="3" id="KW-1185">Reference proteome</keyword>
<dbReference type="AlphaFoldDB" id="A0A930U8F0"/>
<sequence length="155" mass="17633">MKLKTPTKLIFITIGINLIIASLIFLSIIDFDLQEFFKFVFSLFINLLIGIIGLYCIGYLIGQNLYKIQNSNKKFSLFQGILVVFAILIFGALIGSTVGFLKEGLPNGYEYDLKKELFDYYIKPIFWILFFGFIPTLISGIILGIKLKKLPLTTI</sequence>
<name>A0A930U8F0_9FLAO</name>
<organism evidence="2 3">
    <name type="scientific">Flavobacterium soyangense</name>
    <dbReference type="NCBI Taxonomy" id="2023265"/>
    <lineage>
        <taxon>Bacteria</taxon>
        <taxon>Pseudomonadati</taxon>
        <taxon>Bacteroidota</taxon>
        <taxon>Flavobacteriia</taxon>
        <taxon>Flavobacteriales</taxon>
        <taxon>Flavobacteriaceae</taxon>
        <taxon>Flavobacterium</taxon>
    </lineage>
</organism>
<comment type="caution">
    <text evidence="2">The sequence shown here is derived from an EMBL/GenBank/DDBJ whole genome shotgun (WGS) entry which is preliminary data.</text>
</comment>
<evidence type="ECO:0000313" key="3">
    <source>
        <dbReference type="Proteomes" id="UP000646211"/>
    </source>
</evidence>
<dbReference type="RefSeq" id="WP_194310618.1">
    <property type="nucleotide sequence ID" value="NZ_JADHEC010000003.1"/>
</dbReference>
<keyword evidence="1" id="KW-0812">Transmembrane</keyword>
<evidence type="ECO:0000256" key="1">
    <source>
        <dbReference type="SAM" id="Phobius"/>
    </source>
</evidence>
<feature type="transmembrane region" description="Helical" evidence="1">
    <location>
        <begin position="41"/>
        <end position="61"/>
    </location>
</feature>
<feature type="transmembrane region" description="Helical" evidence="1">
    <location>
        <begin position="121"/>
        <end position="145"/>
    </location>
</feature>
<feature type="transmembrane region" description="Helical" evidence="1">
    <location>
        <begin position="9"/>
        <end position="29"/>
    </location>
</feature>